<evidence type="ECO:0000313" key="2">
    <source>
        <dbReference type="Proteomes" id="UP000094444"/>
    </source>
</evidence>
<sequence>MAHANARHSEVGALVNAMFGGSDTILRVEGFAVRQAQGAIRESVPPTTQPSSLPRQQGQLLAHSVLPTVSVGCGRWAVAAGLPRKQTGRAEAVLGYCNSTWAEFVKWGARKASFRISMTPEAGEIGQGLLYPVDEAWGCDELSLSAASDAAKCDPTVMIRTGARLRSGRGAQRAVALAGWPAEKRNREACLVRDGTQIASRVSGGIGHNLNLHPHGESREVFATPVFVVVPARRPDGPDLIVAHEGSDIGWYPSDVTV</sequence>
<organism evidence="1 2">
    <name type="scientific">Diaporthe helianthi</name>
    <dbReference type="NCBI Taxonomy" id="158607"/>
    <lineage>
        <taxon>Eukaryota</taxon>
        <taxon>Fungi</taxon>
        <taxon>Dikarya</taxon>
        <taxon>Ascomycota</taxon>
        <taxon>Pezizomycotina</taxon>
        <taxon>Sordariomycetes</taxon>
        <taxon>Sordariomycetidae</taxon>
        <taxon>Diaporthales</taxon>
        <taxon>Diaporthaceae</taxon>
        <taxon>Diaporthe</taxon>
    </lineage>
</organism>
<proteinExistence type="predicted"/>
<dbReference type="OrthoDB" id="10651074at2759"/>
<accession>A0A2P5HRS1</accession>
<dbReference type="Proteomes" id="UP000094444">
    <property type="component" value="Unassembled WGS sequence"/>
</dbReference>
<gene>
    <name evidence="1" type="ORF">DHEL01_v208683</name>
</gene>
<evidence type="ECO:0000313" key="1">
    <source>
        <dbReference type="EMBL" id="POS72927.1"/>
    </source>
</evidence>
<dbReference type="InParanoid" id="A0A2P5HRS1"/>
<dbReference type="EMBL" id="MAVT02000896">
    <property type="protein sequence ID" value="POS72927.1"/>
    <property type="molecule type" value="Genomic_DNA"/>
</dbReference>
<comment type="caution">
    <text evidence="1">The sequence shown here is derived from an EMBL/GenBank/DDBJ whole genome shotgun (WGS) entry which is preliminary data.</text>
</comment>
<protein>
    <submittedName>
        <fullName evidence="1">Uncharacterized protein</fullName>
    </submittedName>
</protein>
<name>A0A2P5HRS1_DIAHE</name>
<reference evidence="1" key="1">
    <citation type="submission" date="2017-09" db="EMBL/GenBank/DDBJ databases">
        <title>Polyketide synthases of a Diaporthe helianthi virulent isolate.</title>
        <authorList>
            <person name="Baroncelli R."/>
        </authorList>
    </citation>
    <scope>NUCLEOTIDE SEQUENCE [LARGE SCALE GENOMIC DNA]</scope>
    <source>
        <strain evidence="1">7/96</strain>
    </source>
</reference>
<keyword evidence="2" id="KW-1185">Reference proteome</keyword>
<dbReference type="AlphaFoldDB" id="A0A2P5HRS1"/>